<comment type="subcellular location">
    <subcellularLocation>
        <location evidence="2">Endomembrane system</location>
        <topology evidence="2">Multi-pass membrane protein</topology>
    </subcellularLocation>
</comment>
<dbReference type="EMBL" id="BSXN01000054">
    <property type="protein sequence ID" value="GME66864.1"/>
    <property type="molecule type" value="Genomic_DNA"/>
</dbReference>
<evidence type="ECO:0000256" key="6">
    <source>
        <dbReference type="ARBA" id="ARBA00022692"/>
    </source>
</evidence>
<feature type="chain" id="PRO_5040863502" description="RING-type E3 ubiquitin transferase" evidence="17">
    <location>
        <begin position="25"/>
        <end position="886"/>
    </location>
</feature>
<keyword evidence="9 14" id="KW-0863">Zinc-finger</keyword>
<name>A0A9W6SU64_CANBO</name>
<comment type="caution">
    <text evidence="19">The sequence shown here is derived from an EMBL/GenBank/DDBJ whole genome shotgun (WGS) entry which is preliminary data.</text>
</comment>
<evidence type="ECO:0000259" key="18">
    <source>
        <dbReference type="PROSITE" id="PS50089"/>
    </source>
</evidence>
<dbReference type="InterPro" id="IPR013083">
    <property type="entry name" value="Znf_RING/FYVE/PHD"/>
</dbReference>
<feature type="transmembrane region" description="Helical" evidence="16">
    <location>
        <begin position="645"/>
        <end position="662"/>
    </location>
</feature>
<keyword evidence="11" id="KW-0862">Zinc</keyword>
<keyword evidence="12 16" id="KW-1133">Transmembrane helix</keyword>
<dbReference type="InterPro" id="IPR001841">
    <property type="entry name" value="Znf_RING"/>
</dbReference>
<protein>
    <recommendedName>
        <fullName evidence="4">RING-type E3 ubiquitin transferase</fullName>
        <ecNumber evidence="4">2.3.2.27</ecNumber>
    </recommendedName>
</protein>
<evidence type="ECO:0000313" key="19">
    <source>
        <dbReference type="EMBL" id="GME66864.1"/>
    </source>
</evidence>
<dbReference type="AlphaFoldDB" id="A0A9W6SU64"/>
<feature type="transmembrane region" description="Helical" evidence="16">
    <location>
        <begin position="699"/>
        <end position="719"/>
    </location>
</feature>
<evidence type="ECO:0000256" key="13">
    <source>
        <dbReference type="ARBA" id="ARBA00023136"/>
    </source>
</evidence>
<comment type="pathway">
    <text evidence="3">Protein modification; protein ubiquitination.</text>
</comment>
<feature type="transmembrane region" description="Helical" evidence="16">
    <location>
        <begin position="507"/>
        <end position="527"/>
    </location>
</feature>
<keyword evidence="6 16" id="KW-0812">Transmembrane</keyword>
<feature type="region of interest" description="Disordered" evidence="15">
    <location>
        <begin position="211"/>
        <end position="239"/>
    </location>
</feature>
<evidence type="ECO:0000256" key="1">
    <source>
        <dbReference type="ARBA" id="ARBA00000900"/>
    </source>
</evidence>
<dbReference type="GO" id="GO:0061630">
    <property type="term" value="F:ubiquitin protein ligase activity"/>
    <property type="evidence" value="ECO:0007669"/>
    <property type="project" value="UniProtKB-EC"/>
</dbReference>
<feature type="compositionally biased region" description="Polar residues" evidence="15">
    <location>
        <begin position="594"/>
        <end position="605"/>
    </location>
</feature>
<dbReference type="InterPro" id="IPR050731">
    <property type="entry name" value="HRD1_E3_ubiq-ligases"/>
</dbReference>
<evidence type="ECO:0000256" key="2">
    <source>
        <dbReference type="ARBA" id="ARBA00004127"/>
    </source>
</evidence>
<feature type="transmembrane region" description="Helical" evidence="16">
    <location>
        <begin position="533"/>
        <end position="554"/>
    </location>
</feature>
<evidence type="ECO:0000256" key="12">
    <source>
        <dbReference type="ARBA" id="ARBA00022989"/>
    </source>
</evidence>
<evidence type="ECO:0000256" key="17">
    <source>
        <dbReference type="SAM" id="SignalP"/>
    </source>
</evidence>
<evidence type="ECO:0000256" key="8">
    <source>
        <dbReference type="ARBA" id="ARBA00022729"/>
    </source>
</evidence>
<dbReference type="GO" id="GO:0008270">
    <property type="term" value="F:zinc ion binding"/>
    <property type="evidence" value="ECO:0007669"/>
    <property type="project" value="UniProtKB-KW"/>
</dbReference>
<evidence type="ECO:0000256" key="14">
    <source>
        <dbReference type="PROSITE-ProRule" id="PRU00175"/>
    </source>
</evidence>
<feature type="signal peptide" evidence="17">
    <location>
        <begin position="1"/>
        <end position="24"/>
    </location>
</feature>
<evidence type="ECO:0000256" key="11">
    <source>
        <dbReference type="ARBA" id="ARBA00022833"/>
    </source>
</evidence>
<feature type="compositionally biased region" description="Low complexity" evidence="15">
    <location>
        <begin position="606"/>
        <end position="632"/>
    </location>
</feature>
<feature type="domain" description="RING-type" evidence="18">
    <location>
        <begin position="806"/>
        <end position="880"/>
    </location>
</feature>
<evidence type="ECO:0000313" key="20">
    <source>
        <dbReference type="Proteomes" id="UP001165120"/>
    </source>
</evidence>
<dbReference type="PROSITE" id="PS50089">
    <property type="entry name" value="ZF_RING_2"/>
    <property type="match status" value="1"/>
</dbReference>
<dbReference type="GO" id="GO:0043161">
    <property type="term" value="P:proteasome-mediated ubiquitin-dependent protein catabolic process"/>
    <property type="evidence" value="ECO:0007669"/>
    <property type="project" value="TreeGrafter"/>
</dbReference>
<evidence type="ECO:0000256" key="9">
    <source>
        <dbReference type="ARBA" id="ARBA00022771"/>
    </source>
</evidence>
<dbReference type="PANTHER" id="PTHR22763">
    <property type="entry name" value="RING ZINC FINGER PROTEIN"/>
    <property type="match status" value="1"/>
</dbReference>
<dbReference type="SUPFAM" id="SSF57850">
    <property type="entry name" value="RING/U-box"/>
    <property type="match status" value="1"/>
</dbReference>
<dbReference type="Gene3D" id="3.30.40.10">
    <property type="entry name" value="Zinc/RING finger domain, C3HC4 (zinc finger)"/>
    <property type="match status" value="1"/>
</dbReference>
<evidence type="ECO:0000256" key="3">
    <source>
        <dbReference type="ARBA" id="ARBA00004906"/>
    </source>
</evidence>
<reference evidence="19" key="1">
    <citation type="submission" date="2023-04" db="EMBL/GenBank/DDBJ databases">
        <title>Candida boidinii NBRC 10035.</title>
        <authorList>
            <person name="Ichikawa N."/>
            <person name="Sato H."/>
            <person name="Tonouchi N."/>
        </authorList>
    </citation>
    <scope>NUCLEOTIDE SEQUENCE</scope>
    <source>
        <strain evidence="19">NBRC 10035</strain>
    </source>
</reference>
<feature type="transmembrane region" description="Helical" evidence="16">
    <location>
        <begin position="466"/>
        <end position="486"/>
    </location>
</feature>
<feature type="compositionally biased region" description="Low complexity" evidence="15">
    <location>
        <begin position="214"/>
        <end position="227"/>
    </location>
</feature>
<feature type="region of interest" description="Disordered" evidence="15">
    <location>
        <begin position="580"/>
        <end position="634"/>
    </location>
</feature>
<dbReference type="GO" id="GO:0044695">
    <property type="term" value="C:Dsc E3 ubiquitin ligase complex"/>
    <property type="evidence" value="ECO:0007669"/>
    <property type="project" value="TreeGrafter"/>
</dbReference>
<evidence type="ECO:0000256" key="16">
    <source>
        <dbReference type="SAM" id="Phobius"/>
    </source>
</evidence>
<organism evidence="19 20">
    <name type="scientific">Candida boidinii</name>
    <name type="common">Yeast</name>
    <dbReference type="NCBI Taxonomy" id="5477"/>
    <lineage>
        <taxon>Eukaryota</taxon>
        <taxon>Fungi</taxon>
        <taxon>Dikarya</taxon>
        <taxon>Ascomycota</taxon>
        <taxon>Saccharomycotina</taxon>
        <taxon>Pichiomycetes</taxon>
        <taxon>Pichiales</taxon>
        <taxon>Pichiaceae</taxon>
        <taxon>Ogataea</taxon>
        <taxon>Ogataea/Candida clade</taxon>
    </lineage>
</organism>
<accession>A0A9W6SU64</accession>
<dbReference type="GO" id="GO:0012505">
    <property type="term" value="C:endomembrane system"/>
    <property type="evidence" value="ECO:0007669"/>
    <property type="project" value="UniProtKB-SubCell"/>
</dbReference>
<keyword evidence="5" id="KW-0808">Transferase</keyword>
<evidence type="ECO:0000256" key="5">
    <source>
        <dbReference type="ARBA" id="ARBA00022679"/>
    </source>
</evidence>
<keyword evidence="10" id="KW-0833">Ubl conjugation pathway</keyword>
<gene>
    <name evidence="19" type="ORF">Cboi02_000030400</name>
</gene>
<dbReference type="Proteomes" id="UP001165120">
    <property type="component" value="Unassembled WGS sequence"/>
</dbReference>
<keyword evidence="20" id="KW-1185">Reference proteome</keyword>
<dbReference type="Pfam" id="PF11145">
    <property type="entry name" value="DUF2921"/>
    <property type="match status" value="2"/>
</dbReference>
<feature type="transmembrane region" description="Helical" evidence="16">
    <location>
        <begin position="731"/>
        <end position="750"/>
    </location>
</feature>
<evidence type="ECO:0000256" key="10">
    <source>
        <dbReference type="ARBA" id="ARBA00022786"/>
    </source>
</evidence>
<comment type="catalytic activity">
    <reaction evidence="1">
        <text>S-ubiquitinyl-[E2 ubiquitin-conjugating enzyme]-L-cysteine + [acceptor protein]-L-lysine = [E2 ubiquitin-conjugating enzyme]-L-cysteine + N(6)-ubiquitinyl-[acceptor protein]-L-lysine.</text>
        <dbReference type="EC" id="2.3.2.27"/>
    </reaction>
</comment>
<evidence type="ECO:0000256" key="7">
    <source>
        <dbReference type="ARBA" id="ARBA00022723"/>
    </source>
</evidence>
<dbReference type="FunFam" id="3.30.40.10:FF:000626">
    <property type="entry name" value="Transmembrane ubiquitin ligase 1"/>
    <property type="match status" value="1"/>
</dbReference>
<keyword evidence="13 16" id="KW-0472">Membrane</keyword>
<keyword evidence="7" id="KW-0479">Metal-binding</keyword>
<evidence type="ECO:0000256" key="15">
    <source>
        <dbReference type="SAM" id="MobiDB-lite"/>
    </source>
</evidence>
<keyword evidence="8 17" id="KW-0732">Signal</keyword>
<dbReference type="EC" id="2.3.2.27" evidence="4"/>
<feature type="transmembrane region" description="Helical" evidence="16">
    <location>
        <begin position="668"/>
        <end position="687"/>
    </location>
</feature>
<proteinExistence type="predicted"/>
<dbReference type="SMART" id="SM00184">
    <property type="entry name" value="RING"/>
    <property type="match status" value="1"/>
</dbReference>
<dbReference type="Pfam" id="PF13639">
    <property type="entry name" value="zf-RING_2"/>
    <property type="match status" value="1"/>
</dbReference>
<dbReference type="PANTHER" id="PTHR22763:SF162">
    <property type="entry name" value="TRANSMEMBRANE E3 UBIQUITIN-PROTEIN LIGASE 1"/>
    <property type="match status" value="1"/>
</dbReference>
<sequence>MAQFNRAQIIFFIIFLTFILPGPANNEQEYLGSGKRKHALKELTKELLYSRTQLADHDYEYGYGNITGFKLSYDDVLLGRNVSDWPFEDRLDTDFKEDQTRSILPNVVSQLAAKIWNMEEQIITLPSSNIIGKISTGYDDSVLEEQIKAREANKKLLNLFEVGDSEKSKKINSGGYWFNITGTLRGSFNLSTQTFEKIQMPLPDYFEGLLDEINNGNNNNNNNNNNGDSDDNEDNTLNLRKNADDHTLDYNDATADSSSFDSTLDTLDVPNGDFKLGNITDLFGNTKFVIENFNKTENGSDTSTVSLRLVLSDEGETREHNIHMNGVYHQKSGNLVAASRSAKFQSVYSLPFLNLNNLKLYNQTKNIVIDSWRGKTLEEFDPQLLEVFAENSRSCEMITYLHFESTDLSESELKDIDEELINPLGRPYRRPPQVVITNGLVYSPDCGILVKINEARGPRAEIQDNYIKNLLLLFLFILLAQILLFIRQMGSTNTPSTMSRISFWTLAIMNLVDGSISMITLLCASIFTSLYIQFAVCAFLAFTCSTIFEMRYMIMIYATQMNERNISFRVSLQGTPIDEREAQREEQQQQEQQTPTTNTDTLLPVNNTPNNAQPQAATTTTTTPNNTITTPQDEQTIGGQMYSRTFIALIVFSFFILNTILLPKKQRIFFEYLFGILVNSYWIPQIYRNVIRGSRRSFAWEFIVGTSIIRLLPICYLCIYKGNPLYHHQDIQLVSLLISWVSLQIFVLFLQEIFGARFFLPEKYLPQSYDYHPVLSFKDLENGFGIEQVNVETNENGGISKCKVDCAICMTEFDIPVSSSSINDSENSENSSSLPHSHIGVSPFNIMARRTYMVTPCRHIFHTNCLESWMKYKLQCPVCRNSLPPL</sequence>
<dbReference type="InterPro" id="IPR021319">
    <property type="entry name" value="DUF2921"/>
</dbReference>
<evidence type="ECO:0000256" key="4">
    <source>
        <dbReference type="ARBA" id="ARBA00012483"/>
    </source>
</evidence>